<sequence>MRLLNTKTIEVDEFLGSRIPPYAILSHTWGKDEVSLQDLQCKTPTKEGSSKEGSEKIVRCCEVALSHGFEHVWIDTCCIDKTSSAELSEAINSMFRWYQEAIVCYVILSDVPASGDFYEEDSAFRNSRWFKRGWTLQELIAPANVIFYGIGRGKAWQEIGTLSSLEDLIVEITGVHAEMLSGQKALEDFSVAQRMYWASSRETTRTEDIAYCLMGIFNVNMPLVYGEGDKAFFRLQEQILSASNDESILAWTSSSPSSVLASCLARSPMDFCQARDIVPKTSSPGNVLRSPINQGPINSPVAPWSLTNRGLHLPVEYFHYNLQNASYGGNTCVVLRCTGSSADRIGILVRQKADLSGVYYRNTANRPRDLIELSEQDLRRQKVLTASIYLFIHRGGNKTASYYSRRAYFVETRGLRENAIELIPTCIDTDDDVATAINLSSRLAVVVPWQPYVLQFSTGIPDLNINITIKAKHDSKKARLGAAAYVEYCDGDGRPYLQDLTSKSTGSLGSVSASKGSDRIQWHEPEDDVYIKVAVRPHKAPDARLIYLDRNGVHVTVIVNEAFKVEISWDKPGDDHTLYEPINIEPMLALDHQIEAVAE</sequence>
<evidence type="ECO:0000259" key="1">
    <source>
        <dbReference type="Pfam" id="PF06985"/>
    </source>
</evidence>
<dbReference type="EMBL" id="FJOG01000063">
    <property type="protein sequence ID" value="CZR68983.1"/>
    <property type="molecule type" value="Genomic_DNA"/>
</dbReference>
<dbReference type="Proteomes" id="UP000184330">
    <property type="component" value="Unassembled WGS sequence"/>
</dbReference>
<accession>A0A1L7XVB7</accession>
<feature type="domain" description="Heterokaryon incompatibility" evidence="1">
    <location>
        <begin position="22"/>
        <end position="111"/>
    </location>
</feature>
<dbReference type="PANTHER" id="PTHR10622:SF10">
    <property type="entry name" value="HET DOMAIN-CONTAINING PROTEIN"/>
    <property type="match status" value="1"/>
</dbReference>
<reference evidence="2 3" key="1">
    <citation type="submission" date="2016-03" db="EMBL/GenBank/DDBJ databases">
        <authorList>
            <person name="Ploux O."/>
        </authorList>
    </citation>
    <scope>NUCLEOTIDE SEQUENCE [LARGE SCALE GENOMIC DNA]</scope>
    <source>
        <strain evidence="2 3">UAMH 11012</strain>
    </source>
</reference>
<dbReference type="AlphaFoldDB" id="A0A1L7XVB7"/>
<dbReference type="OrthoDB" id="674604at2759"/>
<dbReference type="STRING" id="576137.A0A1L7XVB7"/>
<proteinExistence type="predicted"/>
<name>A0A1L7XVB7_9HELO</name>
<evidence type="ECO:0000313" key="2">
    <source>
        <dbReference type="EMBL" id="CZR68983.1"/>
    </source>
</evidence>
<protein>
    <recommendedName>
        <fullName evidence="1">Heterokaryon incompatibility domain-containing protein</fullName>
    </recommendedName>
</protein>
<dbReference type="PANTHER" id="PTHR10622">
    <property type="entry name" value="HET DOMAIN-CONTAINING PROTEIN"/>
    <property type="match status" value="1"/>
</dbReference>
<dbReference type="InterPro" id="IPR010730">
    <property type="entry name" value="HET"/>
</dbReference>
<keyword evidence="3" id="KW-1185">Reference proteome</keyword>
<organism evidence="2 3">
    <name type="scientific">Phialocephala subalpina</name>
    <dbReference type="NCBI Taxonomy" id="576137"/>
    <lineage>
        <taxon>Eukaryota</taxon>
        <taxon>Fungi</taxon>
        <taxon>Dikarya</taxon>
        <taxon>Ascomycota</taxon>
        <taxon>Pezizomycotina</taxon>
        <taxon>Leotiomycetes</taxon>
        <taxon>Helotiales</taxon>
        <taxon>Mollisiaceae</taxon>
        <taxon>Phialocephala</taxon>
        <taxon>Phialocephala fortinii species complex</taxon>
    </lineage>
</organism>
<gene>
    <name evidence="2" type="ORF">PAC_18884</name>
</gene>
<dbReference type="Pfam" id="PF06985">
    <property type="entry name" value="HET"/>
    <property type="match status" value="1"/>
</dbReference>
<evidence type="ECO:0000313" key="3">
    <source>
        <dbReference type="Proteomes" id="UP000184330"/>
    </source>
</evidence>